<gene>
    <name evidence="1" type="ORF">llap_10094</name>
</gene>
<name>A0A2I0U0M1_LIMLA</name>
<accession>A0A2I0U0M1</accession>
<dbReference type="AlphaFoldDB" id="A0A2I0U0M1"/>
<reference evidence="2" key="2">
    <citation type="submission" date="2017-12" db="EMBL/GenBank/DDBJ databases">
        <title>Genome sequence of the Bar-tailed Godwit (Limosa lapponica baueri).</title>
        <authorList>
            <person name="Lima N.C.B."/>
            <person name="Parody-Merino A.M."/>
            <person name="Battley P.F."/>
            <person name="Fidler A.E."/>
            <person name="Prosdocimi F."/>
        </authorList>
    </citation>
    <scope>NUCLEOTIDE SEQUENCE [LARGE SCALE GENOMIC DNA]</scope>
</reference>
<evidence type="ECO:0000313" key="1">
    <source>
        <dbReference type="EMBL" id="PKU39598.1"/>
    </source>
</evidence>
<dbReference type="EMBL" id="KZ506450">
    <property type="protein sequence ID" value="PKU39598.1"/>
    <property type="molecule type" value="Genomic_DNA"/>
</dbReference>
<reference evidence="2" key="1">
    <citation type="submission" date="2017-11" db="EMBL/GenBank/DDBJ databases">
        <authorList>
            <person name="Lima N.C."/>
            <person name="Parody-Merino A.M."/>
            <person name="Battley P.F."/>
            <person name="Fidler A.E."/>
            <person name="Prosdocimi F."/>
        </authorList>
    </citation>
    <scope>NUCLEOTIDE SEQUENCE [LARGE SCALE GENOMIC DNA]</scope>
</reference>
<organism evidence="1 2">
    <name type="scientific">Limosa lapponica baueri</name>
    <dbReference type="NCBI Taxonomy" id="1758121"/>
    <lineage>
        <taxon>Eukaryota</taxon>
        <taxon>Metazoa</taxon>
        <taxon>Chordata</taxon>
        <taxon>Craniata</taxon>
        <taxon>Vertebrata</taxon>
        <taxon>Euteleostomi</taxon>
        <taxon>Archelosauria</taxon>
        <taxon>Archosauria</taxon>
        <taxon>Dinosauria</taxon>
        <taxon>Saurischia</taxon>
        <taxon>Theropoda</taxon>
        <taxon>Coelurosauria</taxon>
        <taxon>Aves</taxon>
        <taxon>Neognathae</taxon>
        <taxon>Neoaves</taxon>
        <taxon>Charadriiformes</taxon>
        <taxon>Scolopacidae</taxon>
        <taxon>Limosa</taxon>
    </lineage>
</organism>
<keyword evidence="2" id="KW-1185">Reference proteome</keyword>
<evidence type="ECO:0000313" key="2">
    <source>
        <dbReference type="Proteomes" id="UP000233556"/>
    </source>
</evidence>
<proteinExistence type="predicted"/>
<sequence length="185" mass="21034">MGLRCHTDRRESGRALLCDACPFPMKRPKQEAFRNGILMEVKIIHVDISQDLIPKNSCIYVTARKENPSAPKGQRYLEIWIKDPKEFRKNLSEWEIFLNKQGVQKTVPSVKPDITTIPAHFCRSKGREEDDPPAGIACGTIRLLLVYAPTPQVLLHCGLFEALPNSQHQVPPRHTNIGLNMEFKP</sequence>
<protein>
    <submittedName>
        <fullName evidence="1">Uncharacterized protein</fullName>
    </submittedName>
</protein>
<dbReference type="Proteomes" id="UP000233556">
    <property type="component" value="Unassembled WGS sequence"/>
</dbReference>